<dbReference type="AlphaFoldDB" id="A0A7L5BW51"/>
<proteinExistence type="inferred from homology"/>
<dbReference type="Pfam" id="PF00570">
    <property type="entry name" value="HRDC"/>
    <property type="match status" value="2"/>
</dbReference>
<comment type="catalytic activity">
    <reaction evidence="15">
        <text>Couples ATP hydrolysis with the unwinding of duplex DNA by translocating in the 3'-5' direction.</text>
        <dbReference type="EC" id="5.6.2.4"/>
    </reaction>
</comment>
<dbReference type="GO" id="GO:0009378">
    <property type="term" value="F:four-way junction helicase activity"/>
    <property type="evidence" value="ECO:0007669"/>
    <property type="project" value="TreeGrafter"/>
</dbReference>
<dbReference type="GO" id="GO:0006281">
    <property type="term" value="P:DNA repair"/>
    <property type="evidence" value="ECO:0007669"/>
    <property type="project" value="UniProtKB-KW"/>
</dbReference>
<dbReference type="GO" id="GO:0006310">
    <property type="term" value="P:DNA recombination"/>
    <property type="evidence" value="ECO:0007669"/>
    <property type="project" value="UniProtKB-UniRule"/>
</dbReference>
<comment type="cofactor">
    <cofactor evidence="1">
        <name>Mg(2+)</name>
        <dbReference type="ChEBI" id="CHEBI:18420"/>
    </cofactor>
</comment>
<comment type="similarity">
    <text evidence="3">Belongs to the helicase family. RecQ subfamily.</text>
</comment>
<dbReference type="FunFam" id="3.40.50.300:FF:001389">
    <property type="entry name" value="ATP-dependent DNA helicase RecQ"/>
    <property type="match status" value="1"/>
</dbReference>
<dbReference type="InterPro" id="IPR002121">
    <property type="entry name" value="HRDC_dom"/>
</dbReference>
<dbReference type="SUPFAM" id="SSF52540">
    <property type="entry name" value="P-loop containing nucleoside triphosphate hydrolases"/>
    <property type="match status" value="1"/>
</dbReference>
<keyword evidence="14" id="KW-0413">Isomerase</keyword>
<evidence type="ECO:0000256" key="5">
    <source>
        <dbReference type="ARBA" id="ARBA00022741"/>
    </source>
</evidence>
<feature type="domain" description="HRDC" evidence="17">
    <location>
        <begin position="521"/>
        <end position="601"/>
    </location>
</feature>
<reference evidence="20 21" key="1">
    <citation type="submission" date="2020-02" db="EMBL/GenBank/DDBJ databases">
        <title>complete genome sequence of Rhodobacteraceae bacterium.</title>
        <authorList>
            <person name="Park J."/>
            <person name="Kim Y.-S."/>
            <person name="Kim K.-H."/>
        </authorList>
    </citation>
    <scope>NUCLEOTIDE SEQUENCE [LARGE SCALE GENOMIC DNA]</scope>
    <source>
        <strain evidence="20 21">RR4-56</strain>
    </source>
</reference>
<dbReference type="Pfam" id="PF00271">
    <property type="entry name" value="Helicase_C"/>
    <property type="match status" value="1"/>
</dbReference>
<feature type="domain" description="Helicase C-terminal" evidence="19">
    <location>
        <begin position="212"/>
        <end position="362"/>
    </location>
</feature>
<keyword evidence="4" id="KW-0479">Metal-binding</keyword>
<dbReference type="SUPFAM" id="SSF47819">
    <property type="entry name" value="HRDC-like"/>
    <property type="match status" value="2"/>
</dbReference>
<dbReference type="GO" id="GO:0030894">
    <property type="term" value="C:replisome"/>
    <property type="evidence" value="ECO:0007669"/>
    <property type="project" value="TreeGrafter"/>
</dbReference>
<evidence type="ECO:0000313" key="20">
    <source>
        <dbReference type="EMBL" id="QIE55363.1"/>
    </source>
</evidence>
<keyword evidence="10" id="KW-0067">ATP-binding</keyword>
<evidence type="ECO:0000256" key="9">
    <source>
        <dbReference type="ARBA" id="ARBA00022833"/>
    </source>
</evidence>
<dbReference type="KEGG" id="hdh:G5B40_07775"/>
<dbReference type="SMART" id="SM00490">
    <property type="entry name" value="HELICc"/>
    <property type="match status" value="1"/>
</dbReference>
<evidence type="ECO:0000259" key="17">
    <source>
        <dbReference type="PROSITE" id="PS50967"/>
    </source>
</evidence>
<dbReference type="InterPro" id="IPR001650">
    <property type="entry name" value="Helicase_C-like"/>
</dbReference>
<dbReference type="GO" id="GO:0046872">
    <property type="term" value="F:metal ion binding"/>
    <property type="evidence" value="ECO:0007669"/>
    <property type="project" value="UniProtKB-KW"/>
</dbReference>
<keyword evidence="8 20" id="KW-0347">Helicase</keyword>
<dbReference type="PANTHER" id="PTHR13710:SF105">
    <property type="entry name" value="ATP-DEPENDENT DNA HELICASE Q1"/>
    <property type="match status" value="1"/>
</dbReference>
<evidence type="ECO:0000256" key="14">
    <source>
        <dbReference type="ARBA" id="ARBA00023235"/>
    </source>
</evidence>
<evidence type="ECO:0000256" key="12">
    <source>
        <dbReference type="ARBA" id="ARBA00023172"/>
    </source>
</evidence>
<name>A0A7L5BW51_9RHOB</name>
<dbReference type="PROSITE" id="PS51192">
    <property type="entry name" value="HELICASE_ATP_BIND_1"/>
    <property type="match status" value="1"/>
</dbReference>
<dbReference type="GO" id="GO:0016787">
    <property type="term" value="F:hydrolase activity"/>
    <property type="evidence" value="ECO:0007669"/>
    <property type="project" value="UniProtKB-KW"/>
</dbReference>
<dbReference type="SMART" id="SM00956">
    <property type="entry name" value="RQC"/>
    <property type="match status" value="1"/>
</dbReference>
<dbReference type="PANTHER" id="PTHR13710">
    <property type="entry name" value="DNA HELICASE RECQ FAMILY MEMBER"/>
    <property type="match status" value="1"/>
</dbReference>
<evidence type="ECO:0000256" key="1">
    <source>
        <dbReference type="ARBA" id="ARBA00001946"/>
    </source>
</evidence>
<keyword evidence="7 20" id="KW-0378">Hydrolase</keyword>
<accession>A0A7L5BW51</accession>
<dbReference type="PROSITE" id="PS51194">
    <property type="entry name" value="HELICASE_CTER"/>
    <property type="match status" value="1"/>
</dbReference>
<keyword evidence="11" id="KW-0238">DNA-binding</keyword>
<evidence type="ECO:0000256" key="10">
    <source>
        <dbReference type="ARBA" id="ARBA00022840"/>
    </source>
</evidence>
<dbReference type="InterPro" id="IPR006293">
    <property type="entry name" value="DNA_helicase_ATP-dep_RecQ_bac"/>
</dbReference>
<keyword evidence="5" id="KW-0547">Nucleotide-binding</keyword>
<keyword evidence="9" id="KW-0862">Zinc</keyword>
<evidence type="ECO:0000256" key="15">
    <source>
        <dbReference type="ARBA" id="ARBA00034617"/>
    </source>
</evidence>
<dbReference type="GO" id="GO:0005524">
    <property type="term" value="F:ATP binding"/>
    <property type="evidence" value="ECO:0007669"/>
    <property type="project" value="UniProtKB-KW"/>
</dbReference>
<evidence type="ECO:0000259" key="18">
    <source>
        <dbReference type="PROSITE" id="PS51192"/>
    </source>
</evidence>
<evidence type="ECO:0000256" key="13">
    <source>
        <dbReference type="ARBA" id="ARBA00023204"/>
    </source>
</evidence>
<dbReference type="InterPro" id="IPR004589">
    <property type="entry name" value="DNA_helicase_ATP-dep_RecQ"/>
</dbReference>
<dbReference type="InterPro" id="IPR032284">
    <property type="entry name" value="RecQ_Zn-bd"/>
</dbReference>
<dbReference type="GO" id="GO:0003677">
    <property type="term" value="F:DNA binding"/>
    <property type="evidence" value="ECO:0007669"/>
    <property type="project" value="UniProtKB-KW"/>
</dbReference>
<dbReference type="InterPro" id="IPR018982">
    <property type="entry name" value="RQC_domain"/>
</dbReference>
<organism evidence="20 21">
    <name type="scientific">Pikeienuella piscinae</name>
    <dbReference type="NCBI Taxonomy" id="2748098"/>
    <lineage>
        <taxon>Bacteria</taxon>
        <taxon>Pseudomonadati</taxon>
        <taxon>Pseudomonadota</taxon>
        <taxon>Alphaproteobacteria</taxon>
        <taxon>Rhodobacterales</taxon>
        <taxon>Paracoccaceae</taxon>
        <taxon>Pikeienuella</taxon>
    </lineage>
</organism>
<evidence type="ECO:0000256" key="7">
    <source>
        <dbReference type="ARBA" id="ARBA00022801"/>
    </source>
</evidence>
<feature type="domain" description="HRDC" evidence="17">
    <location>
        <begin position="608"/>
        <end position="684"/>
    </location>
</feature>
<evidence type="ECO:0000256" key="4">
    <source>
        <dbReference type="ARBA" id="ARBA00022723"/>
    </source>
</evidence>
<keyword evidence="6" id="KW-0227">DNA damage</keyword>
<dbReference type="InterPro" id="IPR044876">
    <property type="entry name" value="HRDC_dom_sf"/>
</dbReference>
<dbReference type="Pfam" id="PF16124">
    <property type="entry name" value="RecQ_Zn_bind"/>
    <property type="match status" value="1"/>
</dbReference>
<dbReference type="Gene3D" id="1.10.10.10">
    <property type="entry name" value="Winged helix-like DNA-binding domain superfamily/Winged helix DNA-binding domain"/>
    <property type="match status" value="1"/>
</dbReference>
<dbReference type="CDD" id="cd17920">
    <property type="entry name" value="DEXHc_RecQ"/>
    <property type="match status" value="1"/>
</dbReference>
<dbReference type="GO" id="GO:0005737">
    <property type="term" value="C:cytoplasm"/>
    <property type="evidence" value="ECO:0007669"/>
    <property type="project" value="TreeGrafter"/>
</dbReference>
<evidence type="ECO:0000259" key="19">
    <source>
        <dbReference type="PROSITE" id="PS51194"/>
    </source>
</evidence>
<dbReference type="InterPro" id="IPR036390">
    <property type="entry name" value="WH_DNA-bd_sf"/>
</dbReference>
<dbReference type="Pfam" id="PF00270">
    <property type="entry name" value="DEAD"/>
    <property type="match status" value="1"/>
</dbReference>
<dbReference type="InterPro" id="IPR036388">
    <property type="entry name" value="WH-like_DNA-bd_sf"/>
</dbReference>
<dbReference type="GO" id="GO:0043138">
    <property type="term" value="F:3'-5' DNA helicase activity"/>
    <property type="evidence" value="ECO:0007669"/>
    <property type="project" value="UniProtKB-EC"/>
</dbReference>
<dbReference type="InterPro" id="IPR010997">
    <property type="entry name" value="HRDC-like_sf"/>
</dbReference>
<dbReference type="Gene3D" id="3.40.50.300">
    <property type="entry name" value="P-loop containing nucleotide triphosphate hydrolases"/>
    <property type="match status" value="2"/>
</dbReference>
<dbReference type="SMART" id="SM00487">
    <property type="entry name" value="DEXDc"/>
    <property type="match status" value="1"/>
</dbReference>
<keyword evidence="13" id="KW-0234">DNA repair</keyword>
<dbReference type="NCBIfam" id="TIGR00614">
    <property type="entry name" value="recQ_fam"/>
    <property type="match status" value="1"/>
</dbReference>
<dbReference type="Pfam" id="PF09382">
    <property type="entry name" value="RQC"/>
    <property type="match status" value="1"/>
</dbReference>
<evidence type="ECO:0000256" key="8">
    <source>
        <dbReference type="ARBA" id="ARBA00022806"/>
    </source>
</evidence>
<comment type="cofactor">
    <cofactor evidence="2">
        <name>Zn(2+)</name>
        <dbReference type="ChEBI" id="CHEBI:29105"/>
    </cofactor>
</comment>
<feature type="domain" description="Helicase ATP-binding" evidence="18">
    <location>
        <begin position="25"/>
        <end position="191"/>
    </location>
</feature>
<sequence>MQPALDLLKSVFGFDAFRPGQAEIIEAILNEEDVLAIMPTGGGKSLCYQLPALRREGMTLVVSPLIALMRDQVEALRRLGVEAGALTSANDPEETERVFDAIDRGVLKLLYLAPERLGSAAPLIRRTGVSLLAVDEAHCVSQWGHDFRPDYLKIGALRAALGGPQTAAFTATADEETRAEIAAKLFAAPPRVFLRGFDRPNIHLAFAAKDGPRRQLLDFVTARKGRSGIVYASSRNKTEVLAGALRHAGLPALPYHAGLDPETRRDHQERFQLEDGVVMCATIAFGMGVDKPDIRYVVHADLPKSMESYYQEIGRAGRDGAPAETLTLYGLDDIRLQRMRIDESPAPNDRKRADHARLNALLALAEAPRCRRQILLGYFGEQSEPCGNCDLCDRPPALFDGTEAAQMALSAIYRTEERYGQDHIIAVLRGEATEKATRAGHDQLAVFGKGADKAKGWWRGVMRQIYALGLVRIDAERHGAWRLTDAARPVLRGEERIEIREDTLRAKAKRADRAVPAALVAEEDEALFSRLRALRARLAQEQGGPAYIVFSDRSLIDMTARKPHDLDQFAACHGVGAQKLARYGAAFLAAINETAEEPAHPARRRAATNGDGALFAALEEAQIALSRGVEGRDKFLACTRPTLAKIAEARPRSLEALAQISGVGPQKSDRFGAVFLSIISSADA</sequence>
<dbReference type="SUPFAM" id="SSF46785">
    <property type="entry name" value="Winged helix' DNA-binding domain"/>
    <property type="match status" value="1"/>
</dbReference>
<evidence type="ECO:0000313" key="21">
    <source>
        <dbReference type="Proteomes" id="UP000503336"/>
    </source>
</evidence>
<keyword evidence="12" id="KW-0233">DNA recombination</keyword>
<dbReference type="EMBL" id="CP049056">
    <property type="protein sequence ID" value="QIE55363.1"/>
    <property type="molecule type" value="Genomic_DNA"/>
</dbReference>
<evidence type="ECO:0000256" key="3">
    <source>
        <dbReference type="ARBA" id="ARBA00005446"/>
    </source>
</evidence>
<dbReference type="Gene3D" id="1.10.150.80">
    <property type="entry name" value="HRDC domain"/>
    <property type="match status" value="2"/>
</dbReference>
<protein>
    <recommendedName>
        <fullName evidence="16">DNA helicase RecQ</fullName>
        <ecNumber evidence="16">5.6.2.4</ecNumber>
    </recommendedName>
</protein>
<keyword evidence="21" id="KW-1185">Reference proteome</keyword>
<evidence type="ECO:0000256" key="6">
    <source>
        <dbReference type="ARBA" id="ARBA00022763"/>
    </source>
</evidence>
<dbReference type="GO" id="GO:0006260">
    <property type="term" value="P:DNA replication"/>
    <property type="evidence" value="ECO:0007669"/>
    <property type="project" value="InterPro"/>
</dbReference>
<dbReference type="InterPro" id="IPR014001">
    <property type="entry name" value="Helicase_ATP-bd"/>
</dbReference>
<dbReference type="PROSITE" id="PS50967">
    <property type="entry name" value="HRDC"/>
    <property type="match status" value="2"/>
</dbReference>
<gene>
    <name evidence="20" type="primary">recQ</name>
    <name evidence="20" type="ORF">G5B40_07775</name>
</gene>
<dbReference type="NCBIfam" id="TIGR01389">
    <property type="entry name" value="recQ"/>
    <property type="match status" value="1"/>
</dbReference>
<dbReference type="EC" id="5.6.2.4" evidence="16"/>
<dbReference type="SMART" id="SM00341">
    <property type="entry name" value="HRDC"/>
    <property type="match status" value="2"/>
</dbReference>
<dbReference type="Proteomes" id="UP000503336">
    <property type="component" value="Chromosome"/>
</dbReference>
<evidence type="ECO:0000256" key="16">
    <source>
        <dbReference type="NCBIfam" id="TIGR01389"/>
    </source>
</evidence>
<dbReference type="InterPro" id="IPR011545">
    <property type="entry name" value="DEAD/DEAH_box_helicase_dom"/>
</dbReference>
<dbReference type="InterPro" id="IPR027417">
    <property type="entry name" value="P-loop_NTPase"/>
</dbReference>
<dbReference type="GO" id="GO:0009432">
    <property type="term" value="P:SOS response"/>
    <property type="evidence" value="ECO:0007669"/>
    <property type="project" value="UniProtKB-UniRule"/>
</dbReference>
<evidence type="ECO:0000256" key="11">
    <source>
        <dbReference type="ARBA" id="ARBA00023125"/>
    </source>
</evidence>
<dbReference type="GO" id="GO:0043590">
    <property type="term" value="C:bacterial nucleoid"/>
    <property type="evidence" value="ECO:0007669"/>
    <property type="project" value="TreeGrafter"/>
</dbReference>
<dbReference type="RefSeq" id="WP_165097173.1">
    <property type="nucleotide sequence ID" value="NZ_CP049056.1"/>
</dbReference>
<evidence type="ECO:0000256" key="2">
    <source>
        <dbReference type="ARBA" id="ARBA00001947"/>
    </source>
</evidence>